<gene>
    <name evidence="3" type="primary">Utp20</name>
    <name evidence="3" type="ORF">CEXT_271551</name>
</gene>
<comment type="caution">
    <text evidence="3">The sequence shown here is derived from an EMBL/GenBank/DDBJ whole genome shotgun (WGS) entry which is preliminary data.</text>
</comment>
<keyword evidence="4" id="KW-1185">Reference proteome</keyword>
<dbReference type="Gene3D" id="1.25.10.10">
    <property type="entry name" value="Leucine-rich Repeat Variant"/>
    <property type="match status" value="1"/>
</dbReference>
<dbReference type="GO" id="GO:0032040">
    <property type="term" value="C:small-subunit processome"/>
    <property type="evidence" value="ECO:0007669"/>
    <property type="project" value="TreeGrafter"/>
</dbReference>
<organism evidence="3 4">
    <name type="scientific">Caerostris extrusa</name>
    <name type="common">Bark spider</name>
    <name type="synonym">Caerostris bankana</name>
    <dbReference type="NCBI Taxonomy" id="172846"/>
    <lineage>
        <taxon>Eukaryota</taxon>
        <taxon>Metazoa</taxon>
        <taxon>Ecdysozoa</taxon>
        <taxon>Arthropoda</taxon>
        <taxon>Chelicerata</taxon>
        <taxon>Arachnida</taxon>
        <taxon>Araneae</taxon>
        <taxon>Araneomorphae</taxon>
        <taxon>Entelegynae</taxon>
        <taxon>Araneoidea</taxon>
        <taxon>Araneidae</taxon>
        <taxon>Caerostris</taxon>
    </lineage>
</organism>
<dbReference type="Proteomes" id="UP001054945">
    <property type="component" value="Unassembled WGS sequence"/>
</dbReference>
<reference evidence="3 4" key="1">
    <citation type="submission" date="2021-06" db="EMBL/GenBank/DDBJ databases">
        <title>Caerostris extrusa draft genome.</title>
        <authorList>
            <person name="Kono N."/>
            <person name="Arakawa K."/>
        </authorList>
    </citation>
    <scope>NUCLEOTIDE SEQUENCE [LARGE SCALE GENOMIC DNA]</scope>
</reference>
<dbReference type="InterPro" id="IPR052575">
    <property type="entry name" value="SSU_processome_comp_20"/>
</dbReference>
<accession>A0AAV4RXN5</accession>
<dbReference type="PANTHER" id="PTHR17695">
    <property type="entry name" value="SMALL SUBUNIT PROCESSOME COMPONENT 20 HOMOLOG"/>
    <property type="match status" value="1"/>
</dbReference>
<dbReference type="GO" id="GO:0030686">
    <property type="term" value="C:90S preribosome"/>
    <property type="evidence" value="ECO:0007669"/>
    <property type="project" value="TreeGrafter"/>
</dbReference>
<dbReference type="InterPro" id="IPR046523">
    <property type="entry name" value="UTP20_dom"/>
</dbReference>
<proteinExistence type="predicted"/>
<feature type="domain" description="U3 small nucleolar RNA-associated protein 20" evidence="1">
    <location>
        <begin position="15"/>
        <end position="231"/>
    </location>
</feature>
<name>A0AAV4RXN5_CAEEX</name>
<dbReference type="InterPro" id="IPR016024">
    <property type="entry name" value="ARM-type_fold"/>
</dbReference>
<sequence length="967" mass="109938">KSDDEHKLAGNYHPEDEDILRVPIALAVVKLLQQLPSEILEKNLSGLFLKMCDLLKTRTESIREITRDTLVKMMESLGPKYFRCLLTEMNGVMRRGYQVHVMTFSINAILLKLACKMGPGDLDSCAIDLTQICMNELFSDVAEEKEVVKITKKLKEAKSVKSYSIFKILSEFISEKYLLEIMKPLKAELSRQRSHKNLKKISECLKNIALGLSKNQSIEDKRLFVFIHAVINESIPGLNKKRHEEIKKAVKYERPDIFLIPKDPGRSGPPAKINKRTSEHVFIEFGFTTFQFYLKRESFDKNSKEILEMLDPFVALLSDCLSSNHIKVITLALQCLKPLYKYSLPSFKVVTKQIVNSLFLIVNKYAAVGMAQGENFDMIVICFKVLTALVKDTTYHAFTAEQLKSLLSYVEQDIYDYLRSATAFNLLKAILSKKLHVPELKGIMCKVAEMSITSEQEHVRSQSRQACLQYMLDYPLGKELEKSISFFVAQLEYQLEHGRVSALEMINSMLNSFPENVLKKYSALYLVPLSARLVNDVPGCRKMAAQCIKTLLTKVEHDGRSSLFSLSLKRLGAQLCGIFAEIEGEQFENHLHEILPVITELIITTKSVEVKGQADERSTDHFLYQVLNSLTKMLISCPVFKKKEFTDNLNVLFGELQGLILYPHVWVRFATSQLFDLLLSSYAIEDVVKAINKKKKNNSLYLNGRQKLRDLSADFTTQLQSPTQGKTGGEIVEVTLDWMIRKLCREAKKEVADNPTFYQRRKCVFMFMAAFAHVMDKETLMPLLNAMLIPLCREITDGSKTANEDLKKCAQEALDLIKTVVGVEDFSSSYAAVQTFLLRKKVKRKQEKATEAVTNPQRYAQKRIKKQLSKKESKEAKNHATERMPWALFLRENCKASLSLKGGSMKSVWFGDVFMVKRITGSFECQLSCSVFAQKSSDLGECSVILHEIHLPGNIAARQSPIVCLTT</sequence>
<dbReference type="EMBL" id="BPLR01008422">
    <property type="protein sequence ID" value="GIY24573.1"/>
    <property type="molecule type" value="Genomic_DNA"/>
</dbReference>
<feature type="domain" description="U3 small nucleolar RNA-associated protein 20 C-terminal" evidence="2">
    <location>
        <begin position="569"/>
        <end position="878"/>
    </location>
</feature>
<evidence type="ECO:0000313" key="3">
    <source>
        <dbReference type="EMBL" id="GIY24573.1"/>
    </source>
</evidence>
<feature type="non-terminal residue" evidence="3">
    <location>
        <position position="1"/>
    </location>
</feature>
<dbReference type="Pfam" id="PF20416">
    <property type="entry name" value="UTP20"/>
    <property type="match status" value="1"/>
</dbReference>
<evidence type="ECO:0000259" key="2">
    <source>
        <dbReference type="Pfam" id="PF23099"/>
    </source>
</evidence>
<dbReference type="SUPFAM" id="SSF48371">
    <property type="entry name" value="ARM repeat"/>
    <property type="match status" value="1"/>
</dbReference>
<dbReference type="Pfam" id="PF23099">
    <property type="entry name" value="UTP20_C"/>
    <property type="match status" value="1"/>
</dbReference>
<evidence type="ECO:0000313" key="4">
    <source>
        <dbReference type="Proteomes" id="UP001054945"/>
    </source>
</evidence>
<dbReference type="AlphaFoldDB" id="A0AAV4RXN5"/>
<dbReference type="InterPro" id="IPR011989">
    <property type="entry name" value="ARM-like"/>
</dbReference>
<dbReference type="InterPro" id="IPR057525">
    <property type="entry name" value="UTP20_C"/>
</dbReference>
<dbReference type="PANTHER" id="PTHR17695:SF11">
    <property type="entry name" value="SMALL SUBUNIT PROCESSOME COMPONENT 20 HOMOLOG"/>
    <property type="match status" value="1"/>
</dbReference>
<evidence type="ECO:0000259" key="1">
    <source>
        <dbReference type="Pfam" id="PF20416"/>
    </source>
</evidence>
<protein>
    <submittedName>
        <fullName evidence="3">Small subunit processome component 20 homolog</fullName>
    </submittedName>
</protein>